<dbReference type="PANTHER" id="PTHR47263:SF1">
    <property type="entry name" value="C2 DOMAIN PROTEIN (AFU_ORTHOLOGUE AFUA_7G02350)"/>
    <property type="match status" value="1"/>
</dbReference>
<dbReference type="InterPro" id="IPR035892">
    <property type="entry name" value="C2_domain_sf"/>
</dbReference>
<evidence type="ECO:0000259" key="4">
    <source>
        <dbReference type="PROSITE" id="PS51259"/>
    </source>
</evidence>
<organism evidence="5 6">
    <name type="scientific">Neocallimastix californiae</name>
    <dbReference type="NCBI Taxonomy" id="1754190"/>
    <lineage>
        <taxon>Eukaryota</taxon>
        <taxon>Fungi</taxon>
        <taxon>Fungi incertae sedis</taxon>
        <taxon>Chytridiomycota</taxon>
        <taxon>Chytridiomycota incertae sedis</taxon>
        <taxon>Neocallimastigomycetes</taxon>
        <taxon>Neocallimastigales</taxon>
        <taxon>Neocallimastigaceae</taxon>
        <taxon>Neocallimastix</taxon>
    </lineage>
</organism>
<gene>
    <name evidence="5" type="ORF">LY90DRAFT_53406</name>
</gene>
<evidence type="ECO:0000259" key="2">
    <source>
        <dbReference type="PROSITE" id="PS50004"/>
    </source>
</evidence>
<dbReference type="InterPro" id="IPR014770">
    <property type="entry name" value="Munc13_1"/>
</dbReference>
<evidence type="ECO:0000313" key="6">
    <source>
        <dbReference type="Proteomes" id="UP000193920"/>
    </source>
</evidence>
<dbReference type="PANTHER" id="PTHR47263">
    <property type="entry name" value="ADENYLATE CYCLASE ACTIVATION PROTEIN GIT1"/>
    <property type="match status" value="1"/>
</dbReference>
<feature type="domain" description="MHD2" evidence="4">
    <location>
        <begin position="1091"/>
        <end position="1243"/>
    </location>
</feature>
<keyword evidence="6" id="KW-1185">Reference proteome</keyword>
<keyword evidence="1" id="KW-0175">Coiled coil</keyword>
<dbReference type="Pfam" id="PF00168">
    <property type="entry name" value="C2"/>
    <property type="match status" value="1"/>
</dbReference>
<reference evidence="5 6" key="1">
    <citation type="submission" date="2016-08" db="EMBL/GenBank/DDBJ databases">
        <title>A Parts List for Fungal Cellulosomes Revealed by Comparative Genomics.</title>
        <authorList>
            <consortium name="DOE Joint Genome Institute"/>
            <person name="Haitjema C.H."/>
            <person name="Gilmore S.P."/>
            <person name="Henske J.K."/>
            <person name="Solomon K.V."/>
            <person name="De Groot R."/>
            <person name="Kuo A."/>
            <person name="Mondo S.J."/>
            <person name="Salamov A.A."/>
            <person name="Labutti K."/>
            <person name="Zhao Z."/>
            <person name="Chiniquy J."/>
            <person name="Barry K."/>
            <person name="Brewer H.M."/>
            <person name="Purvine S.O."/>
            <person name="Wright A.T."/>
            <person name="Boxma B."/>
            <person name="Van Alen T."/>
            <person name="Hackstein J.H."/>
            <person name="Baker S.E."/>
            <person name="Grigoriev I.V."/>
            <person name="O'Malley M.A."/>
        </authorList>
    </citation>
    <scope>NUCLEOTIDE SEQUENCE [LARGE SCALE GENOMIC DNA]</scope>
    <source>
        <strain evidence="5 6">G1</strain>
    </source>
</reference>
<name>A0A1Y2BSJ8_9FUNG</name>
<feature type="coiled-coil region" evidence="1">
    <location>
        <begin position="226"/>
        <end position="257"/>
    </location>
</feature>
<feature type="domain" description="MHD1" evidence="3">
    <location>
        <begin position="645"/>
        <end position="763"/>
    </location>
</feature>
<dbReference type="SUPFAM" id="SSF49562">
    <property type="entry name" value="C2 domain (Calcium/lipid-binding domain, CaLB)"/>
    <property type="match status" value="1"/>
</dbReference>
<proteinExistence type="predicted"/>
<accession>A0A1Y2BSJ8</accession>
<dbReference type="Proteomes" id="UP000193920">
    <property type="component" value="Unassembled WGS sequence"/>
</dbReference>
<evidence type="ECO:0000259" key="3">
    <source>
        <dbReference type="PROSITE" id="PS51258"/>
    </source>
</evidence>
<dbReference type="InterPro" id="IPR000008">
    <property type="entry name" value="C2_dom"/>
</dbReference>
<dbReference type="SMART" id="SM00239">
    <property type="entry name" value="C2"/>
    <property type="match status" value="1"/>
</dbReference>
<sequence>MASSDISESYTEDSILPENIYLYILLTILYLPSSRNSYLKQKIPDHEMDISYQLKPLINNLNNTISVTSREKAVEPKNQVVLKNNTRLNASSSLDEPSSSSSPYAYDDILTDNDKGKVDMVYDVSAVNRQGVNNYSLDLNLSKSEILELIKYFFSVYTISQNEASELKRKIKNYSTEGLVKDLEYYINLLEKDAAFLKNDSFSTINNYELWKENELNESNRLQNFYKFYLENKSKLNKEMEESKNSKLIQLNILEAKNLKAKNDNHFSNPYFIVEVGGKEFISQVIYQNINPSWDFSTVIFLKESDTIKITLWNKNTDKSVKLFKSSKDQFLGQITLTYAEIARYYTYKDILDKWYVLQKRSSKSHISGELRVSFQFVDEQSLSISHSMFSFIPSNPNVCARYLVETVINKEFEYSKKNNTRFIGFSKNAQTLFSSSTILWRVNKLFVLSKILDILLDEYISKNIDAETLYKSVLVDIKENEDVISPRENIRAIKQSLQRLYSYLTRHLSTFNEHYFETENGTDLNNTLRLLEFLHSCKLSECYNEDPNYTLQFAESLIQKGIVARYHSIHASIDQEDPKIIRIIQLIPKIKEEIGIYMDNFPRNETKLNISRDSTEYFINQINDDISEFKVNPNILKQDLNCSFELIKELKDLRNQCAEVDESFKYKINVDDYLIICVQEWLRITNIKANEWINNSIKLDDFQPQNENEYISSSVIDVFTYCNQIFTHFINISWPDKKNLKNCLIHIVMIINKSLTTYLDGMKTTLIDELEKVRMTKFNRERIRYTNTNRKSFLQKAFSPKSKDDEKSKDLKRIGSELIFEEESSLIVNSPKVCICLNNIARCKQELEDLYERIEKVYRDCGGNDDSISSLKDSVLKSSSNDEKYIKNISRIENKYKSIFENRNDSYIIQPVQYINEKVKSPFLNSYFITFSLMGTQKTLQNSAHTKPTLKYISTNIDSSNAYYLELPKNNCTLDICIWHGNESHGYSIYEKTCIVINREDFLGQPMKEISVKFSDHSQLLVKIKLEDDFLFYYKNQLKKIIEDLLVDLQRILVRNMGGDICYSIGGILEKFESLQDIMKTRILNSEKMNKYSEPLHNYLQYNLNIFFDKLSNDLDPINNIIYYIWLEALAVIRYSAVGELEYIPRSISYEHVSSLNYLHRTKMDLNTDGQHGIYAPGRVFNGKLNDRQVKYLTYITEALKDLFFCGGAGIPNEKLEQKEYKEVKNILGHYPTDNRKLKVIYNHHVERSFSLYDDLWILGLLTAKGSTSFISVKLYEMKVKLEKMLNGINKKYESSVSVYENHKRITDSSKADSDNKDVNESLAQLPIDMKLYEECANDLDSNVGSPSSDISSLNGSIVGNSNSLNRNSLNRVSLNRTSLINNSKTVDMNKMLPPINSNSSTIRISETNNNNKKIEENIANSNAVEKTNLINKNESIDMNKMLPPINAYSSTNLQVDNNNSKIKEDFVNNIAVENSYANINNNEEAFMSSEISQIKPLEDSRKNLNNINDNTVENVNKVVIINENEFNNTNKNITNNVNKVVIVNENEFNTANKENLSIDKMNYNNSNPSNNQNTIPFILNNNQEKKVI</sequence>
<dbReference type="PROSITE" id="PS51258">
    <property type="entry name" value="MHD1"/>
    <property type="match status" value="1"/>
</dbReference>
<evidence type="ECO:0008006" key="7">
    <source>
        <dbReference type="Google" id="ProtNLM"/>
    </source>
</evidence>
<dbReference type="EMBL" id="MCOG01000141">
    <property type="protein sequence ID" value="ORY37732.1"/>
    <property type="molecule type" value="Genomic_DNA"/>
</dbReference>
<comment type="caution">
    <text evidence="5">The sequence shown here is derived from an EMBL/GenBank/DDBJ whole genome shotgun (WGS) entry which is preliminary data.</text>
</comment>
<dbReference type="PROSITE" id="PS51259">
    <property type="entry name" value="MHD2"/>
    <property type="match status" value="1"/>
</dbReference>
<dbReference type="InterPro" id="IPR014772">
    <property type="entry name" value="Munc13_dom-2"/>
</dbReference>
<dbReference type="Pfam" id="PF25761">
    <property type="entry name" value="TPR_PATROL1"/>
    <property type="match status" value="1"/>
</dbReference>
<dbReference type="OrthoDB" id="2015333at2759"/>
<protein>
    <recommendedName>
        <fullName evidence="7">C2 domain-containing protein</fullName>
    </recommendedName>
</protein>
<dbReference type="PROSITE" id="PS50004">
    <property type="entry name" value="C2"/>
    <property type="match status" value="1"/>
</dbReference>
<dbReference type="InterPro" id="IPR057984">
    <property type="entry name" value="PATROL1_C"/>
</dbReference>
<evidence type="ECO:0000256" key="1">
    <source>
        <dbReference type="SAM" id="Coils"/>
    </source>
</evidence>
<evidence type="ECO:0000313" key="5">
    <source>
        <dbReference type="EMBL" id="ORY37732.1"/>
    </source>
</evidence>
<dbReference type="Gene3D" id="2.60.40.150">
    <property type="entry name" value="C2 domain"/>
    <property type="match status" value="1"/>
</dbReference>
<dbReference type="STRING" id="1754190.A0A1Y2BSJ8"/>
<feature type="domain" description="C2" evidence="2">
    <location>
        <begin position="230"/>
        <end position="356"/>
    </location>
</feature>
<dbReference type="Gene3D" id="1.10.357.50">
    <property type="match status" value="1"/>
</dbReference>
<dbReference type="InterPro" id="IPR052811">
    <property type="entry name" value="Glucose_resp_signaling"/>
</dbReference>